<evidence type="ECO:0000313" key="3">
    <source>
        <dbReference type="Proteomes" id="UP000310477"/>
    </source>
</evidence>
<dbReference type="Pfam" id="PF06037">
    <property type="entry name" value="DUF922"/>
    <property type="match status" value="1"/>
</dbReference>
<keyword evidence="1" id="KW-0732">Signal</keyword>
<dbReference type="OrthoDB" id="5431540at2"/>
<protein>
    <submittedName>
        <fullName evidence="2">DUF922 domain-containing protein</fullName>
    </submittedName>
</protein>
<name>A0A4U1C7Q8_9SPHI</name>
<gene>
    <name evidence="2" type="ORF">FA045_09670</name>
</gene>
<evidence type="ECO:0000313" key="2">
    <source>
        <dbReference type="EMBL" id="TKC01494.1"/>
    </source>
</evidence>
<accession>A0A4U1C7Q8</accession>
<feature type="signal peptide" evidence="1">
    <location>
        <begin position="1"/>
        <end position="27"/>
    </location>
</feature>
<dbReference type="EMBL" id="SWBO01000004">
    <property type="protein sequence ID" value="TKC01494.1"/>
    <property type="molecule type" value="Genomic_DNA"/>
</dbReference>
<dbReference type="Proteomes" id="UP000310477">
    <property type="component" value="Unassembled WGS sequence"/>
</dbReference>
<dbReference type="InterPro" id="IPR010321">
    <property type="entry name" value="DUF922"/>
</dbReference>
<keyword evidence="3" id="KW-1185">Reference proteome</keyword>
<proteinExistence type="predicted"/>
<feature type="chain" id="PRO_5020788280" evidence="1">
    <location>
        <begin position="28"/>
        <end position="184"/>
    </location>
</feature>
<comment type="caution">
    <text evidence="2">The sequence shown here is derived from an EMBL/GenBank/DDBJ whole genome shotgun (WGS) entry which is preliminary data.</text>
</comment>
<dbReference type="AlphaFoldDB" id="A0A4U1C7Q8"/>
<dbReference type="RefSeq" id="WP_136876861.1">
    <property type="nucleotide sequence ID" value="NZ_SWBO01000004.1"/>
</dbReference>
<evidence type="ECO:0000256" key="1">
    <source>
        <dbReference type="SAM" id="SignalP"/>
    </source>
</evidence>
<organism evidence="2 3">
    <name type="scientific">Pedobacter cryotolerans</name>
    <dbReference type="NCBI Taxonomy" id="2571270"/>
    <lineage>
        <taxon>Bacteria</taxon>
        <taxon>Pseudomonadati</taxon>
        <taxon>Bacteroidota</taxon>
        <taxon>Sphingobacteriia</taxon>
        <taxon>Sphingobacteriales</taxon>
        <taxon>Sphingobacteriaceae</taxon>
        <taxon>Pedobacter</taxon>
    </lineage>
</organism>
<reference evidence="2 3" key="1">
    <citation type="submission" date="2019-04" db="EMBL/GenBank/DDBJ databases">
        <title>Pedobacter sp. AR-2-6 sp. nov., isolated from Arctic soil.</title>
        <authorList>
            <person name="Dahal R.H."/>
            <person name="Kim D.-U."/>
        </authorList>
    </citation>
    <scope>NUCLEOTIDE SEQUENCE [LARGE SCALE GENOMIC DNA]</scope>
    <source>
        <strain evidence="2 3">AR-2-6</strain>
    </source>
</reference>
<sequence>MKNVKTSTLSYLFILVSSLLFSFKTQQDIVPEQVDWETHFLAKPDRRSAYAALTVTNWHYSYNSKISGNNLHIDFKFTGGVVPDQSWVKPERIANRKISRQLLNHEQGHVNINYLLLKEGENQVRFQRYTISNYKRLIQANANRVSKYYSEMQSRYDVETKHGSDLEAQARWDNYIQDQLNKYQ</sequence>